<organism evidence="2 3">
    <name type="scientific">Enterococcus quebecensis</name>
    <dbReference type="NCBI Taxonomy" id="903983"/>
    <lineage>
        <taxon>Bacteria</taxon>
        <taxon>Bacillati</taxon>
        <taxon>Bacillota</taxon>
        <taxon>Bacilli</taxon>
        <taxon>Lactobacillales</taxon>
        <taxon>Enterococcaceae</taxon>
        <taxon>Enterococcus</taxon>
    </lineage>
</organism>
<keyword evidence="1" id="KW-1133">Transmembrane helix</keyword>
<dbReference type="AlphaFoldDB" id="A0A1E5GWQ8"/>
<feature type="transmembrane region" description="Helical" evidence="1">
    <location>
        <begin position="29"/>
        <end position="47"/>
    </location>
</feature>
<evidence type="ECO:0000256" key="1">
    <source>
        <dbReference type="SAM" id="Phobius"/>
    </source>
</evidence>
<reference evidence="3" key="1">
    <citation type="submission" date="2016-09" db="EMBL/GenBank/DDBJ databases">
        <authorList>
            <person name="Gulvik C.A."/>
        </authorList>
    </citation>
    <scope>NUCLEOTIDE SEQUENCE [LARGE SCALE GENOMIC DNA]</scope>
    <source>
        <strain evidence="3">LMG 26306</strain>
    </source>
</reference>
<feature type="transmembrane region" description="Helical" evidence="1">
    <location>
        <begin position="5"/>
        <end position="23"/>
    </location>
</feature>
<dbReference type="Proteomes" id="UP000094764">
    <property type="component" value="Unassembled WGS sequence"/>
</dbReference>
<evidence type="ECO:0000313" key="2">
    <source>
        <dbReference type="EMBL" id="OEG17148.1"/>
    </source>
</evidence>
<dbReference type="OrthoDB" id="2938668at2"/>
<protein>
    <submittedName>
        <fullName evidence="2">DUF3188 domain-containing protein</fullName>
    </submittedName>
</protein>
<keyword evidence="1" id="KW-0812">Transmembrane</keyword>
<dbReference type="InterPro" id="IPR021524">
    <property type="entry name" value="DUF3188"/>
</dbReference>
<dbReference type="STRING" id="903983.BCR23_03855"/>
<sequence length="66" mass="7428">MVRNGLFICSIGFIIILYTVNPTSMNYDLLSMTTGIFLVGVGGYFFFKGKKIEEAKAKKQNNEVKK</sequence>
<name>A0A1E5GWQ8_9ENTE</name>
<keyword evidence="3" id="KW-1185">Reference proteome</keyword>
<comment type="caution">
    <text evidence="2">The sequence shown here is derived from an EMBL/GenBank/DDBJ whole genome shotgun (WGS) entry which is preliminary data.</text>
</comment>
<gene>
    <name evidence="2" type="ORF">BCR23_03855</name>
</gene>
<keyword evidence="1" id="KW-0472">Membrane</keyword>
<evidence type="ECO:0000313" key="3">
    <source>
        <dbReference type="Proteomes" id="UP000094764"/>
    </source>
</evidence>
<dbReference type="Pfam" id="PF11384">
    <property type="entry name" value="DUF3188"/>
    <property type="match status" value="1"/>
</dbReference>
<proteinExistence type="predicted"/>
<dbReference type="RefSeq" id="WP_069634470.1">
    <property type="nucleotide sequence ID" value="NZ_JXKZ01000002.1"/>
</dbReference>
<accession>A0A1E5GWQ8</accession>
<dbReference type="EMBL" id="MIKB01000012">
    <property type="protein sequence ID" value="OEG17148.1"/>
    <property type="molecule type" value="Genomic_DNA"/>
</dbReference>